<dbReference type="InterPro" id="IPR029063">
    <property type="entry name" value="SAM-dependent_MTases_sf"/>
</dbReference>
<name>A0A096BBC1_FLAPL</name>
<reference evidence="1 2" key="1">
    <citation type="submission" date="2011-08" db="EMBL/GenBank/DDBJ databases">
        <title>The Genome Sequence of Clostridium orbiscindens 1_3_50AFAA.</title>
        <authorList>
            <consortium name="The Broad Institute Genome Sequencing Platform"/>
            <person name="Earl A."/>
            <person name="Ward D."/>
            <person name="Feldgarden M."/>
            <person name="Gevers D."/>
            <person name="Daigneault M."/>
            <person name="Strauss J."/>
            <person name="Allen-Vercoe E."/>
            <person name="Young S.K."/>
            <person name="Zeng Q."/>
            <person name="Gargeya S."/>
            <person name="Fitzgerald M."/>
            <person name="Haas B."/>
            <person name="Abouelleil A."/>
            <person name="Alvarado L."/>
            <person name="Arachchi H.M."/>
            <person name="Berlin A."/>
            <person name="Brown A."/>
            <person name="Chapman S.B."/>
            <person name="Chen Z."/>
            <person name="Dunbar C."/>
            <person name="Freedman E."/>
            <person name="Gearin G."/>
            <person name="Gellesch M."/>
            <person name="Goldberg J."/>
            <person name="Griggs A."/>
            <person name="Gujja S."/>
            <person name="Heiman D."/>
            <person name="Howarth C."/>
            <person name="Larson L."/>
            <person name="Lui A."/>
            <person name="MacDonald P.J.P."/>
            <person name="Montmayeur A."/>
            <person name="Murphy C."/>
            <person name="Neiman D."/>
            <person name="Pearson M."/>
            <person name="Priest M."/>
            <person name="Roberts A."/>
            <person name="Saif S."/>
            <person name="Shea T."/>
            <person name="Shenoy N."/>
            <person name="Sisk P."/>
            <person name="Stolte C."/>
            <person name="Sykes S."/>
            <person name="Wortman J."/>
            <person name="Nusbaum C."/>
            <person name="Birren B."/>
        </authorList>
    </citation>
    <scope>NUCLEOTIDE SEQUENCE [LARGE SCALE GENOMIC DNA]</scope>
    <source>
        <strain evidence="1 2">1_3_50AFAA</strain>
    </source>
</reference>
<gene>
    <name evidence="1" type="ORF">HMPREF9460_01134</name>
</gene>
<keyword evidence="2" id="KW-1185">Reference proteome</keyword>
<proteinExistence type="predicted"/>
<dbReference type="AlphaFoldDB" id="A0A096BBC1"/>
<comment type="caution">
    <text evidence="1">The sequence shown here is derived from an EMBL/GenBank/DDBJ whole genome shotgun (WGS) entry which is preliminary data.</text>
</comment>
<dbReference type="RefSeq" id="WP_044939734.1">
    <property type="nucleotide sequence ID" value="NZ_KN174162.1"/>
</dbReference>
<dbReference type="eggNOG" id="COG1002">
    <property type="taxonomic scope" value="Bacteria"/>
</dbReference>
<evidence type="ECO:0000313" key="2">
    <source>
        <dbReference type="Proteomes" id="UP000029585"/>
    </source>
</evidence>
<dbReference type="SUPFAM" id="SSF53335">
    <property type="entry name" value="S-adenosyl-L-methionine-dependent methyltransferases"/>
    <property type="match status" value="1"/>
</dbReference>
<evidence type="ECO:0008006" key="3">
    <source>
        <dbReference type="Google" id="ProtNLM"/>
    </source>
</evidence>
<evidence type="ECO:0000313" key="1">
    <source>
        <dbReference type="EMBL" id="KGF56311.1"/>
    </source>
</evidence>
<dbReference type="Proteomes" id="UP000029585">
    <property type="component" value="Unassembled WGS sequence"/>
</dbReference>
<dbReference type="Gene3D" id="3.40.50.150">
    <property type="entry name" value="Vaccinia Virus protein VP39"/>
    <property type="match status" value="1"/>
</dbReference>
<protein>
    <recommendedName>
        <fullName evidence="3">Restriction endonuclease subunit M</fullName>
    </recommendedName>
</protein>
<dbReference type="HOGENOM" id="CLU_077121_1_0_9"/>
<accession>A0A096BBC1</accession>
<organism evidence="1 2">
    <name type="scientific">Flavonifractor plautii 1_3_50AFAA</name>
    <dbReference type="NCBI Taxonomy" id="742738"/>
    <lineage>
        <taxon>Bacteria</taxon>
        <taxon>Bacillati</taxon>
        <taxon>Bacillota</taxon>
        <taxon>Clostridia</taxon>
        <taxon>Eubacteriales</taxon>
        <taxon>Oscillospiraceae</taxon>
        <taxon>Flavonifractor</taxon>
    </lineage>
</organism>
<dbReference type="EMBL" id="ADLO01000044">
    <property type="protein sequence ID" value="KGF56311.1"/>
    <property type="molecule type" value="Genomic_DNA"/>
</dbReference>
<dbReference type="PATRIC" id="fig|742738.3.peg.1174"/>
<sequence length="219" mass="25490">MAEQQVKSRQRVVDHGEVFTAEREVKAMCDLVKQETERIESRFLEPACGNGNFLAEVLTRKLAVVKSRYGKSPFDYERYSVLAMTSLYGVDILEDNAEECRQRLFDIWDKEYTANAKSQANEQCREAVRFILRKNILCGDALTMLQADGSPIVFAEWSLVTGNQMKRRDFALDELLNGHEEQMNIFMIGWEYDEEVQAFIPSPIKEYPLTDYRRVQDYE</sequence>